<keyword evidence="7" id="KW-0325">Glycoprotein</keyword>
<evidence type="ECO:0000313" key="9">
    <source>
        <dbReference type="EMBL" id="KAK7343074.1"/>
    </source>
</evidence>
<keyword evidence="2" id="KW-0808">Transferase</keyword>
<comment type="subcellular location">
    <subcellularLocation>
        <location evidence="1">Membrane</location>
        <topology evidence="1">Single-pass type I membrane protein</topology>
    </subcellularLocation>
</comment>
<evidence type="ECO:0000256" key="2">
    <source>
        <dbReference type="ARBA" id="ARBA00022527"/>
    </source>
</evidence>
<sequence length="130" mass="15251">MVLVTEMEKTLVRIGESYGYVQFFIMGLIYRITRSHHFSKWQVEEDLILLAPVPIFVAARFLLGEKRALVYEYMPNDSLDKYVFFKEENIPLSYEKTYEISLGNFIPKVSDFGLAMLYPSQKYVSCFNYG</sequence>
<proteinExistence type="predicted"/>
<dbReference type="InterPro" id="IPR011009">
    <property type="entry name" value="Kinase-like_dom_sf"/>
</dbReference>
<gene>
    <name evidence="9" type="ORF">VNO80_26036</name>
</gene>
<feature type="transmembrane region" description="Helical" evidence="8">
    <location>
        <begin position="47"/>
        <end position="63"/>
    </location>
</feature>
<evidence type="ECO:0000256" key="7">
    <source>
        <dbReference type="ARBA" id="ARBA00023180"/>
    </source>
</evidence>
<dbReference type="EMBL" id="JAYMYR010000009">
    <property type="protein sequence ID" value="KAK7343074.1"/>
    <property type="molecule type" value="Genomic_DNA"/>
</dbReference>
<dbReference type="GO" id="GO:0004674">
    <property type="term" value="F:protein serine/threonine kinase activity"/>
    <property type="evidence" value="ECO:0007669"/>
    <property type="project" value="UniProtKB-KW"/>
</dbReference>
<evidence type="ECO:0008006" key="11">
    <source>
        <dbReference type="Google" id="ProtNLM"/>
    </source>
</evidence>
<dbReference type="AlphaFoldDB" id="A0AAN9LYW9"/>
<accession>A0AAN9LYW9</accession>
<dbReference type="Proteomes" id="UP001374584">
    <property type="component" value="Unassembled WGS sequence"/>
</dbReference>
<dbReference type="PANTHER" id="PTHR27009">
    <property type="entry name" value="RUST RESISTANCE KINASE LR10-RELATED"/>
    <property type="match status" value="1"/>
</dbReference>
<evidence type="ECO:0000256" key="5">
    <source>
        <dbReference type="ARBA" id="ARBA00022989"/>
    </source>
</evidence>
<evidence type="ECO:0000313" key="10">
    <source>
        <dbReference type="Proteomes" id="UP001374584"/>
    </source>
</evidence>
<keyword evidence="5 8" id="KW-1133">Transmembrane helix</keyword>
<reference evidence="9 10" key="1">
    <citation type="submission" date="2024-01" db="EMBL/GenBank/DDBJ databases">
        <title>The genomes of 5 underutilized Papilionoideae crops provide insights into root nodulation and disease resistanc.</title>
        <authorList>
            <person name="Jiang F."/>
        </authorList>
    </citation>
    <scope>NUCLEOTIDE SEQUENCE [LARGE SCALE GENOMIC DNA]</scope>
    <source>
        <strain evidence="9">JINMINGXINNONG_FW02</strain>
        <tissue evidence="9">Leaves</tissue>
    </source>
</reference>
<keyword evidence="2" id="KW-0723">Serine/threonine-protein kinase</keyword>
<evidence type="ECO:0000256" key="1">
    <source>
        <dbReference type="ARBA" id="ARBA00004479"/>
    </source>
</evidence>
<keyword evidence="4" id="KW-0732">Signal</keyword>
<protein>
    <recommendedName>
        <fullName evidence="11">Protein kinase domain-containing protein</fullName>
    </recommendedName>
</protein>
<dbReference type="InterPro" id="IPR045874">
    <property type="entry name" value="LRK10/LRL21-25-like"/>
</dbReference>
<dbReference type="SUPFAM" id="SSF56112">
    <property type="entry name" value="Protein kinase-like (PK-like)"/>
    <property type="match status" value="1"/>
</dbReference>
<keyword evidence="6 8" id="KW-0472">Membrane</keyword>
<evidence type="ECO:0000256" key="3">
    <source>
        <dbReference type="ARBA" id="ARBA00022692"/>
    </source>
</evidence>
<evidence type="ECO:0000256" key="6">
    <source>
        <dbReference type="ARBA" id="ARBA00023136"/>
    </source>
</evidence>
<evidence type="ECO:0000256" key="8">
    <source>
        <dbReference type="SAM" id="Phobius"/>
    </source>
</evidence>
<keyword evidence="10" id="KW-1185">Reference proteome</keyword>
<keyword evidence="3 8" id="KW-0812">Transmembrane</keyword>
<name>A0AAN9LYW9_PHACN</name>
<evidence type="ECO:0000256" key="4">
    <source>
        <dbReference type="ARBA" id="ARBA00022729"/>
    </source>
</evidence>
<organism evidence="9 10">
    <name type="scientific">Phaseolus coccineus</name>
    <name type="common">Scarlet runner bean</name>
    <name type="synonym">Phaseolus multiflorus</name>
    <dbReference type="NCBI Taxonomy" id="3886"/>
    <lineage>
        <taxon>Eukaryota</taxon>
        <taxon>Viridiplantae</taxon>
        <taxon>Streptophyta</taxon>
        <taxon>Embryophyta</taxon>
        <taxon>Tracheophyta</taxon>
        <taxon>Spermatophyta</taxon>
        <taxon>Magnoliopsida</taxon>
        <taxon>eudicotyledons</taxon>
        <taxon>Gunneridae</taxon>
        <taxon>Pentapetalae</taxon>
        <taxon>rosids</taxon>
        <taxon>fabids</taxon>
        <taxon>Fabales</taxon>
        <taxon>Fabaceae</taxon>
        <taxon>Papilionoideae</taxon>
        <taxon>50 kb inversion clade</taxon>
        <taxon>NPAAA clade</taxon>
        <taxon>indigoferoid/millettioid clade</taxon>
        <taxon>Phaseoleae</taxon>
        <taxon>Phaseolus</taxon>
    </lineage>
</organism>
<dbReference type="GO" id="GO:0016020">
    <property type="term" value="C:membrane"/>
    <property type="evidence" value="ECO:0007669"/>
    <property type="project" value="UniProtKB-SubCell"/>
</dbReference>
<comment type="caution">
    <text evidence="9">The sequence shown here is derived from an EMBL/GenBank/DDBJ whole genome shotgun (WGS) entry which is preliminary data.</text>
</comment>
<keyword evidence="2" id="KW-0418">Kinase</keyword>